<keyword evidence="4" id="KW-0808">Transferase</keyword>
<evidence type="ECO:0000259" key="13">
    <source>
        <dbReference type="PROSITE" id="PS50011"/>
    </source>
</evidence>
<evidence type="ECO:0000313" key="16">
    <source>
        <dbReference type="EMBL" id="GAQ89723.1"/>
    </source>
</evidence>
<dbReference type="GO" id="GO:0006261">
    <property type="term" value="P:DNA-templated DNA replication"/>
    <property type="evidence" value="ECO:0000318"/>
    <property type="project" value="GO_Central"/>
</dbReference>
<dbReference type="GO" id="GO:0005524">
    <property type="term" value="F:ATP binding"/>
    <property type="evidence" value="ECO:0007669"/>
    <property type="project" value="InterPro"/>
</dbReference>
<dbReference type="InterPro" id="IPR030934">
    <property type="entry name" value="Intein_C"/>
</dbReference>
<evidence type="ECO:0000256" key="8">
    <source>
        <dbReference type="ARBA" id="ARBA00023000"/>
    </source>
</evidence>
<evidence type="ECO:0000256" key="4">
    <source>
        <dbReference type="ARBA" id="ARBA00022679"/>
    </source>
</evidence>
<dbReference type="Pfam" id="PF02338">
    <property type="entry name" value="OTU"/>
    <property type="match status" value="1"/>
</dbReference>
<reference evidence="16 17" key="1">
    <citation type="journal article" date="2014" name="Nat. Commun.">
        <title>Klebsormidium flaccidum genome reveals primary factors for plant terrestrial adaptation.</title>
        <authorList>
            <person name="Hori K."/>
            <person name="Maruyama F."/>
            <person name="Fujisawa T."/>
            <person name="Togashi T."/>
            <person name="Yamamoto N."/>
            <person name="Seo M."/>
            <person name="Sato S."/>
            <person name="Yamada T."/>
            <person name="Mori H."/>
            <person name="Tajima N."/>
            <person name="Moriyama T."/>
            <person name="Ikeuchi M."/>
            <person name="Watanabe M."/>
            <person name="Wada H."/>
            <person name="Kobayashi K."/>
            <person name="Saito M."/>
            <person name="Masuda T."/>
            <person name="Sasaki-Sekimoto Y."/>
            <person name="Mashiguchi K."/>
            <person name="Awai K."/>
            <person name="Shimojima M."/>
            <person name="Masuda S."/>
            <person name="Iwai M."/>
            <person name="Nobusawa T."/>
            <person name="Narise T."/>
            <person name="Kondo S."/>
            <person name="Saito H."/>
            <person name="Sato R."/>
            <person name="Murakawa M."/>
            <person name="Ihara Y."/>
            <person name="Oshima-Yamada Y."/>
            <person name="Ohtaka K."/>
            <person name="Satoh M."/>
            <person name="Sonobe K."/>
            <person name="Ishii M."/>
            <person name="Ohtani R."/>
            <person name="Kanamori-Sato M."/>
            <person name="Honoki R."/>
            <person name="Miyazaki D."/>
            <person name="Mochizuki H."/>
            <person name="Umetsu J."/>
            <person name="Higashi K."/>
            <person name="Shibata D."/>
            <person name="Kamiya Y."/>
            <person name="Sato N."/>
            <person name="Nakamura Y."/>
            <person name="Tabata S."/>
            <person name="Ida S."/>
            <person name="Kurokawa K."/>
            <person name="Ohta H."/>
        </authorList>
    </citation>
    <scope>NUCLEOTIDE SEQUENCE [LARGE SCALE GENOMIC DNA]</scope>
    <source>
        <strain evidence="16 17">NIES-2285</strain>
    </source>
</reference>
<keyword evidence="7" id="KW-0239">DNA-directed DNA polymerase</keyword>
<dbReference type="Gene3D" id="3.30.342.10">
    <property type="entry name" value="DNA Polymerase, chain B, domain 1"/>
    <property type="match status" value="1"/>
</dbReference>
<dbReference type="Pfam" id="PF03104">
    <property type="entry name" value="DNA_pol_B_exo1"/>
    <property type="match status" value="1"/>
</dbReference>
<dbReference type="EC" id="2.7.7.7" evidence="2"/>
<dbReference type="InterPro" id="IPR000719">
    <property type="entry name" value="Prot_kinase_dom"/>
</dbReference>
<comment type="catalytic activity">
    <reaction evidence="11">
        <text>DNA(n) + a 2'-deoxyribonucleoside 5'-triphosphate = DNA(n+1) + diphosphate</text>
        <dbReference type="Rhea" id="RHEA:22508"/>
        <dbReference type="Rhea" id="RHEA-COMP:17339"/>
        <dbReference type="Rhea" id="RHEA-COMP:17340"/>
        <dbReference type="ChEBI" id="CHEBI:33019"/>
        <dbReference type="ChEBI" id="CHEBI:61560"/>
        <dbReference type="ChEBI" id="CHEBI:173112"/>
        <dbReference type="EC" id="2.7.7.7"/>
    </reaction>
</comment>
<dbReference type="Pfam" id="PF03109">
    <property type="entry name" value="ABC1"/>
    <property type="match status" value="1"/>
</dbReference>
<dbReference type="EMBL" id="DF237505">
    <property type="protein sequence ID" value="GAQ89723.1"/>
    <property type="molecule type" value="Genomic_DNA"/>
</dbReference>
<evidence type="ECO:0000256" key="2">
    <source>
        <dbReference type="ARBA" id="ARBA00012417"/>
    </source>
</evidence>
<evidence type="ECO:0000256" key="10">
    <source>
        <dbReference type="ARBA" id="ARBA00024411"/>
    </source>
</evidence>
<dbReference type="SUPFAM" id="SSF56672">
    <property type="entry name" value="DNA/RNA polymerases"/>
    <property type="match status" value="1"/>
</dbReference>
<dbReference type="PROSITE" id="PS50011">
    <property type="entry name" value="PROTEIN_KINASE_DOM"/>
    <property type="match status" value="1"/>
</dbReference>
<proteinExistence type="inferred from homology"/>
<comment type="similarity">
    <text evidence="1">Belongs to the DNA polymerase type-B family.</text>
</comment>
<protein>
    <recommendedName>
        <fullName evidence="3">DNA polymerase</fullName>
        <ecNumber evidence="2">2.7.7.7</ecNumber>
    </recommendedName>
    <alternativeName>
        <fullName evidence="10">DNA polymerase delta catalytic subunit</fullName>
    </alternativeName>
</protein>
<dbReference type="GO" id="GO:0004672">
    <property type="term" value="F:protein kinase activity"/>
    <property type="evidence" value="ECO:0007669"/>
    <property type="project" value="InterPro"/>
</dbReference>
<dbReference type="GO" id="GO:0008296">
    <property type="term" value="F:3'-5'-DNA exonuclease activity"/>
    <property type="evidence" value="ECO:0000318"/>
    <property type="project" value="GO_Central"/>
</dbReference>
<evidence type="ECO:0000256" key="11">
    <source>
        <dbReference type="ARBA" id="ARBA00049244"/>
    </source>
</evidence>
<dbReference type="SMART" id="SM00486">
    <property type="entry name" value="POLBc"/>
    <property type="match status" value="1"/>
</dbReference>
<evidence type="ECO:0000256" key="5">
    <source>
        <dbReference type="ARBA" id="ARBA00022695"/>
    </source>
</evidence>
<dbReference type="Gene3D" id="2.170.16.10">
    <property type="entry name" value="Hedgehog/Intein (Hint) domain"/>
    <property type="match status" value="1"/>
</dbReference>
<name>A0A1Y1IGG7_KLENI</name>
<dbReference type="PANTHER" id="PTHR10322">
    <property type="entry name" value="DNA POLYMERASE CATALYTIC SUBUNIT"/>
    <property type="match status" value="1"/>
</dbReference>
<dbReference type="InterPro" id="IPR004042">
    <property type="entry name" value="Intein_endonuc_central"/>
</dbReference>
<evidence type="ECO:0000256" key="3">
    <source>
        <dbReference type="ARBA" id="ARBA00015749"/>
    </source>
</evidence>
<dbReference type="SMART" id="SM00220">
    <property type="entry name" value="S_TKc"/>
    <property type="match status" value="1"/>
</dbReference>
<dbReference type="InterPro" id="IPR042087">
    <property type="entry name" value="DNA_pol_B_thumb"/>
</dbReference>
<feature type="domain" description="Protein kinase" evidence="13">
    <location>
        <begin position="1519"/>
        <end position="1822"/>
    </location>
</feature>
<dbReference type="SUPFAM" id="SSF54001">
    <property type="entry name" value="Cysteine proteinases"/>
    <property type="match status" value="1"/>
</dbReference>
<dbReference type="SUPFAM" id="SSF53098">
    <property type="entry name" value="Ribonuclease H-like"/>
    <property type="match status" value="1"/>
</dbReference>
<dbReference type="InterPro" id="IPR023211">
    <property type="entry name" value="DNA_pol_palm_dom_sf"/>
</dbReference>
<dbReference type="InterPro" id="IPR012337">
    <property type="entry name" value="RNaseH-like_sf"/>
</dbReference>
<organism evidence="16 17">
    <name type="scientific">Klebsormidium nitens</name>
    <name type="common">Green alga</name>
    <name type="synonym">Ulothrix nitens</name>
    <dbReference type="NCBI Taxonomy" id="105231"/>
    <lineage>
        <taxon>Eukaryota</taxon>
        <taxon>Viridiplantae</taxon>
        <taxon>Streptophyta</taxon>
        <taxon>Klebsormidiophyceae</taxon>
        <taxon>Klebsormidiales</taxon>
        <taxon>Klebsormidiaceae</taxon>
        <taxon>Klebsormidium</taxon>
    </lineage>
</organism>
<evidence type="ECO:0000259" key="15">
    <source>
        <dbReference type="PROSITE" id="PS50819"/>
    </source>
</evidence>
<dbReference type="GO" id="GO:0003887">
    <property type="term" value="F:DNA-directed DNA polymerase activity"/>
    <property type="evidence" value="ECO:0000318"/>
    <property type="project" value="GO_Central"/>
</dbReference>
<dbReference type="InterPro" id="IPR043502">
    <property type="entry name" value="DNA/RNA_pol_sf"/>
</dbReference>
<dbReference type="PROSITE" id="PS50819">
    <property type="entry name" value="INTEIN_ENDONUCLEASE"/>
    <property type="match status" value="1"/>
</dbReference>
<keyword evidence="9" id="KW-0238">DNA-binding</keyword>
<evidence type="ECO:0000256" key="12">
    <source>
        <dbReference type="SAM" id="Coils"/>
    </source>
</evidence>
<evidence type="ECO:0000256" key="6">
    <source>
        <dbReference type="ARBA" id="ARBA00022813"/>
    </source>
</evidence>
<dbReference type="InterPro" id="IPR036844">
    <property type="entry name" value="Hint_dom_sf"/>
</dbReference>
<dbReference type="PANTHER" id="PTHR10322:SF23">
    <property type="entry name" value="DNA POLYMERASE DELTA CATALYTIC SUBUNIT"/>
    <property type="match status" value="1"/>
</dbReference>
<dbReference type="Gene3D" id="3.90.1600.10">
    <property type="entry name" value="Palm domain of DNA polymerase"/>
    <property type="match status" value="2"/>
</dbReference>
<evidence type="ECO:0000256" key="1">
    <source>
        <dbReference type="ARBA" id="ARBA00005755"/>
    </source>
</evidence>
<accession>A0A1Y1IGG7</accession>
<dbReference type="GO" id="GO:0003677">
    <property type="term" value="F:DNA binding"/>
    <property type="evidence" value="ECO:0007669"/>
    <property type="project" value="UniProtKB-KW"/>
</dbReference>
<dbReference type="Gene3D" id="1.10.287.690">
    <property type="entry name" value="Helix hairpin bin"/>
    <property type="match status" value="1"/>
</dbReference>
<dbReference type="InterPro" id="IPR006172">
    <property type="entry name" value="DNA-dir_DNA_pol_B"/>
</dbReference>
<keyword evidence="17" id="KW-1185">Reference proteome</keyword>
<keyword evidence="6" id="KW-0068">Autocatalytic cleavage</keyword>
<dbReference type="PRINTS" id="PR00106">
    <property type="entry name" value="DNAPOLB"/>
</dbReference>
<evidence type="ECO:0000256" key="9">
    <source>
        <dbReference type="ARBA" id="ARBA00023125"/>
    </source>
</evidence>
<dbReference type="STRING" id="105231.A0A1Y1IGG7"/>
<dbReference type="Gene3D" id="3.90.70.80">
    <property type="match status" value="1"/>
</dbReference>
<dbReference type="SUPFAM" id="SSF56112">
    <property type="entry name" value="Protein kinase-like (PK-like)"/>
    <property type="match status" value="1"/>
</dbReference>
<dbReference type="InterPro" id="IPR004147">
    <property type="entry name" value="ABC1_dom"/>
</dbReference>
<dbReference type="Gene3D" id="3.30.420.10">
    <property type="entry name" value="Ribonuclease H-like superfamily/Ribonuclease H"/>
    <property type="match status" value="1"/>
</dbReference>
<dbReference type="GO" id="GO:0006297">
    <property type="term" value="P:nucleotide-excision repair, DNA gap filling"/>
    <property type="evidence" value="ECO:0000318"/>
    <property type="project" value="GO_Central"/>
</dbReference>
<dbReference type="InterPro" id="IPR006134">
    <property type="entry name" value="DNA-dir_DNA_pol_B_multi_dom"/>
</dbReference>
<dbReference type="PROSITE" id="PS50818">
    <property type="entry name" value="INTEIN_C_TER"/>
    <property type="match status" value="1"/>
</dbReference>
<evidence type="ECO:0000259" key="14">
    <source>
        <dbReference type="PROSITE" id="PS50802"/>
    </source>
</evidence>
<dbReference type="GO" id="GO:0045004">
    <property type="term" value="P:DNA replication proofreading"/>
    <property type="evidence" value="ECO:0000318"/>
    <property type="project" value="GO_Central"/>
</dbReference>
<keyword evidence="12" id="KW-0175">Coiled coil</keyword>
<dbReference type="InterPro" id="IPR036397">
    <property type="entry name" value="RNaseH_sf"/>
</dbReference>
<gene>
    <name evidence="16" type="ORF">KFL_005560020</name>
</gene>
<dbReference type="GO" id="GO:0006287">
    <property type="term" value="P:base-excision repair, gap-filling"/>
    <property type="evidence" value="ECO:0000318"/>
    <property type="project" value="GO_Central"/>
</dbReference>
<feature type="domain" description="DOD-type homing endonuclease" evidence="15">
    <location>
        <begin position="1002"/>
        <end position="1068"/>
    </location>
</feature>
<dbReference type="Pfam" id="PF00136">
    <property type="entry name" value="DNA_pol_B"/>
    <property type="match status" value="2"/>
</dbReference>
<feature type="domain" description="OTU" evidence="14">
    <location>
        <begin position="504"/>
        <end position="642"/>
    </location>
</feature>
<evidence type="ECO:0000313" key="17">
    <source>
        <dbReference type="Proteomes" id="UP000054558"/>
    </source>
</evidence>
<dbReference type="InterPro" id="IPR050240">
    <property type="entry name" value="DNA_pol_type-B"/>
</dbReference>
<dbReference type="Gene3D" id="1.10.510.10">
    <property type="entry name" value="Transferase(Phosphotransferase) domain 1"/>
    <property type="match status" value="1"/>
</dbReference>
<sequence length="2025" mass="226327">MEVFVLTTDARDEDLDVAKATANHERFKACIDHIQSYKKRGDDEDDYGGTEEASEDTAKQCFIYMYGRTAEGKSVCLRIPFSPALYLEAPGGWSEADATATAERVYLSINRRAYGGIARVTTMRSKKFYGYHGDAEFLFYKLNVTSDKALKQCQYALQKKPLNLWVLKRDPHRFALYEANVPPVIQFFHETGSLPCGWHTIDLGGRRPVDKARQASTCDLEYVIPQTTIKAKRTEAGQGAEIPPLVECSFDIEAYTIDGSFPEGSFEGARTITIGSTFKVYGQREPYLRHVITLKDCAPIEGVVVENYDSEGEVILAWQRLLLKESPDVIYSWNGYGFDWNFLYKSAKRVGVPFDVGRLKGVPSTLSEKQLESAAFGFNKFLLVSMPGILDLDLMQAVKRSHKLDSYSLENVASVTLNEHKNDMPIRRLFELYEQGTPEGIAEIARYCVQDTALPLRLSDKLNLLFDQIEMSKATFVPIDYLLHRGQQRGGPVRKSRSEVPVTFKLMHVPGDGSCLFHSILLASLAAKGLDVTTLSRSYIVRNSKKLRQAAVDYVIRHLRTPLGGIRGNMTGSELILNEYASSSVDGEAGIKDGPSYKRVMSKTSTYAGNTELIALSALLKAKIVVHVRTGGESEFDAANTGGRIRVFSCILNQTKRLGYLIKTFDRAAETAVVESKFKDEPPHEASAAPASCVPRATVLEAKTGCYMDPVATVDFASLYPSVMRAWNLCPSTWVLDRRYSNMPGVEYKTFSWTDDDGNLCESTFVQSRKGVVPGMLEELAKMRKWAKRMMAEAKADHKSSEAAVWNSAQLAYKITQNSTYGALGSAKGLIPAKQIAATVTTIGRGMIADTKAFLEQTYPGSATVYGDSVTGPTPTTVRVDGRIYVETFERLADRWGVGKWLPCFHDEEKESCELPGVDVWTDAGWTPAKRIIRHCLAPGKCILRVLTDAGMVDATDEHSLLDSQGEVVSARDVEVGSELLHAPYPELVQGRERITPEKAIVLGMFCSDGARGKYFSAVPDVILNASLEARRAFWDGLYGLEGEEIHIEHKSQVALASYALLAASLAFSTSFDARVAKPDAFRLTLTERPQPRDAEAVKRVVQVRYEGWVYDLTTESHRFAAGAGRLVVHNTDSVMIRFEPGATDPGVLERCIRKGEEAAELATKKLFREPIVLEYEKVFYPFILCSKKRYAGLKYTEVGKPPEVDAKGLDLVRRDRIPLARDLQKTILDKILFEKDLHGAVQACRQTAEDLLAGRIGLEKLTLSQQLKSTYANDAHANLMVARKIRERMPGSEPKPGDRVPYVFIDIGDPKANSSAMAEDPAYALEHDLPINYYLYLKSHLINPLSTILDLFVKNGGKAEDILFADIIRKYKNHKSGQRQISSFFQPVSKKPKREQLSAAYQNARDSGSFLPPQHLLDKVAPCKTDTFKLCAWRTKRKLPGVKSVNWKKLTGNIAKSQLDKRIAAFIEQEDNGPGAFATQVQGFARALTMLKWLVPPVTRTLAEMKDVVANKLGRADLTVQKYLGAGIAGSVFEVKRTGANGQVTKAVVKIVLTPDELEWRNFEKEVGQQKRFRRTLERGLETKTLHIPEVYDIWRLPGNREAAVLMESLDGTLGSFIGKYRHKPSFLLEIARQMKRTVASLHRNKLVHGDLHWSNLGYKSFPNGKVELFIIDFGRSLGPLTQNQLANVGDLDRWCVWRASCNAGTAFAAFNKALHEVGFPGSKILDDYTNLGSKPINDGNNQYLVQDIDANCFGRASRRYDGAQIRHIQRLVEEMRQLRRAYKQSDRLLDAAYTDRQRARTVIRNPIQQVIPFNLNHWMLYTLAYALAHLAIHPAGEAAAIVNRLGVIGQAYWSGVPPPGMYTGGRTPWSQRMFRERGSKIRRLVALVGRTHLKSIVRNGPEWPWLDVAETNALLQAIPNILDLQPSVDNIEEAQSRMNAAQREKRRYRTAFREKEKELKRAIERAGLPALGPPPRRAYIGGDRTYRVPAALADLGLTAENLQALPRTRRAACLRQDFEQVDR</sequence>
<dbReference type="OrthoDB" id="546609at2759"/>
<dbReference type="PROSITE" id="PS50802">
    <property type="entry name" value="OTU"/>
    <property type="match status" value="1"/>
</dbReference>
<evidence type="ECO:0000256" key="7">
    <source>
        <dbReference type="ARBA" id="ARBA00022932"/>
    </source>
</evidence>
<dbReference type="GO" id="GO:0043625">
    <property type="term" value="C:delta DNA polymerase complex"/>
    <property type="evidence" value="ECO:0000318"/>
    <property type="project" value="GO_Central"/>
</dbReference>
<feature type="coiled-coil region" evidence="12">
    <location>
        <begin position="1933"/>
        <end position="1967"/>
    </location>
</feature>
<dbReference type="InterPro" id="IPR038765">
    <property type="entry name" value="Papain-like_cys_pep_sf"/>
</dbReference>
<dbReference type="InterPro" id="IPR006133">
    <property type="entry name" value="DNA-dir_DNA_pol_B_exonuc"/>
</dbReference>
<dbReference type="InterPro" id="IPR011009">
    <property type="entry name" value="Kinase-like_dom_sf"/>
</dbReference>
<dbReference type="GO" id="GO:0004519">
    <property type="term" value="F:endonuclease activity"/>
    <property type="evidence" value="ECO:0007669"/>
    <property type="project" value="InterPro"/>
</dbReference>
<keyword evidence="8" id="KW-0651">Protein splicing</keyword>
<dbReference type="SUPFAM" id="SSF51294">
    <property type="entry name" value="Hedgehog/intein (Hint) domain"/>
    <property type="match status" value="1"/>
</dbReference>
<keyword evidence="5" id="KW-0548">Nucleotidyltransferase</keyword>
<dbReference type="Proteomes" id="UP000054558">
    <property type="component" value="Unassembled WGS sequence"/>
</dbReference>
<dbReference type="InterPro" id="IPR003323">
    <property type="entry name" value="OTU_dom"/>
</dbReference>
<dbReference type="Gene3D" id="1.10.132.60">
    <property type="entry name" value="DNA polymerase family B, C-terminal domain"/>
    <property type="match status" value="1"/>
</dbReference>